<proteinExistence type="inferred from homology"/>
<evidence type="ECO:0000256" key="1">
    <source>
        <dbReference type="ARBA" id="ARBA00022481"/>
    </source>
</evidence>
<name>A0A484Z9F7_9ENTR</name>
<dbReference type="GO" id="GO:0005886">
    <property type="term" value="C:plasma membrane"/>
    <property type="evidence" value="ECO:0007669"/>
    <property type="project" value="TreeGrafter"/>
</dbReference>
<keyword evidence="3" id="KW-0807">Transducer</keyword>
<evidence type="ECO:0000313" key="5">
    <source>
        <dbReference type="EMBL" id="VFS44585.1"/>
    </source>
</evidence>
<dbReference type="PROSITE" id="PS50111">
    <property type="entry name" value="CHEMOTAXIS_TRANSDUC_2"/>
    <property type="match status" value="1"/>
</dbReference>
<evidence type="ECO:0000313" key="6">
    <source>
        <dbReference type="Proteomes" id="UP000351155"/>
    </source>
</evidence>
<reference evidence="5 6" key="1">
    <citation type="submission" date="2019-03" db="EMBL/GenBank/DDBJ databases">
        <authorList>
            <consortium name="Pathogen Informatics"/>
        </authorList>
    </citation>
    <scope>NUCLEOTIDE SEQUENCE [LARGE SCALE GENOMIC DNA]</scope>
    <source>
        <strain evidence="5 6">NCTC12126</strain>
    </source>
</reference>
<dbReference type="SUPFAM" id="SSF58104">
    <property type="entry name" value="Methyl-accepting chemotaxis protein (MCP) signaling domain"/>
    <property type="match status" value="1"/>
</dbReference>
<dbReference type="PANTHER" id="PTHR43531:SF14">
    <property type="entry name" value="METHYL-ACCEPTING CHEMOTAXIS PROTEIN I-RELATED"/>
    <property type="match status" value="1"/>
</dbReference>
<evidence type="ECO:0000259" key="4">
    <source>
        <dbReference type="PROSITE" id="PS50111"/>
    </source>
</evidence>
<dbReference type="InterPro" id="IPR051310">
    <property type="entry name" value="MCP_chemotaxis"/>
</dbReference>
<dbReference type="Proteomes" id="UP000351155">
    <property type="component" value="Unassembled WGS sequence"/>
</dbReference>
<keyword evidence="1" id="KW-0488">Methylation</keyword>
<dbReference type="Gene3D" id="1.10.287.950">
    <property type="entry name" value="Methyl-accepting chemotaxis protein"/>
    <property type="match status" value="1"/>
</dbReference>
<dbReference type="GO" id="GO:0006935">
    <property type="term" value="P:chemotaxis"/>
    <property type="evidence" value="ECO:0007669"/>
    <property type="project" value="TreeGrafter"/>
</dbReference>
<dbReference type="AlphaFoldDB" id="A0A484Z9F7"/>
<dbReference type="Pfam" id="PF00015">
    <property type="entry name" value="MCPsignal"/>
    <property type="match status" value="1"/>
</dbReference>
<feature type="domain" description="Methyl-accepting transducer" evidence="4">
    <location>
        <begin position="1"/>
        <end position="88"/>
    </location>
</feature>
<dbReference type="PANTHER" id="PTHR43531">
    <property type="entry name" value="PROTEIN ICFG"/>
    <property type="match status" value="1"/>
</dbReference>
<evidence type="ECO:0000256" key="2">
    <source>
        <dbReference type="ARBA" id="ARBA00029447"/>
    </source>
</evidence>
<comment type="similarity">
    <text evidence="2">Belongs to the methyl-accepting chemotaxis (MCP) protein family.</text>
</comment>
<dbReference type="InterPro" id="IPR004089">
    <property type="entry name" value="MCPsignal_dom"/>
</dbReference>
<dbReference type="EMBL" id="CAADIW010000075">
    <property type="protein sequence ID" value="VFS44585.1"/>
    <property type="molecule type" value="Genomic_DNA"/>
</dbReference>
<organism evidence="5 6">
    <name type="scientific">Enterobacter cancerogenus</name>
    <dbReference type="NCBI Taxonomy" id="69218"/>
    <lineage>
        <taxon>Bacteria</taxon>
        <taxon>Pseudomonadati</taxon>
        <taxon>Pseudomonadota</taxon>
        <taxon>Gammaproteobacteria</taxon>
        <taxon>Enterobacterales</taxon>
        <taxon>Enterobacteriaceae</taxon>
        <taxon>Enterobacter</taxon>
        <taxon>Enterobacter cloacae complex</taxon>
    </lineage>
</organism>
<gene>
    <name evidence="5" type="primary">tsr_7</name>
    <name evidence="5" type="ORF">NCTC12126_05896</name>
</gene>
<sequence>MEQLTATVKQNAENARQASNLALSASETAQKGGKVVDNVVQTMRDIAGSSQKIADIISVIDGIAFQTNILALNAAVEAARAGEQGRALPWWPVKYVTWPAQRPGGTRNQEPD</sequence>
<dbReference type="GO" id="GO:0007165">
    <property type="term" value="P:signal transduction"/>
    <property type="evidence" value="ECO:0007669"/>
    <property type="project" value="UniProtKB-KW"/>
</dbReference>
<dbReference type="GO" id="GO:0004888">
    <property type="term" value="F:transmembrane signaling receptor activity"/>
    <property type="evidence" value="ECO:0007669"/>
    <property type="project" value="TreeGrafter"/>
</dbReference>
<evidence type="ECO:0000256" key="3">
    <source>
        <dbReference type="PROSITE-ProRule" id="PRU00284"/>
    </source>
</evidence>
<protein>
    <submittedName>
        <fullName evidence="5">Methyl-accepting chemotaxis protein I</fullName>
    </submittedName>
</protein>
<accession>A0A484Z9F7</accession>